<evidence type="ECO:0000313" key="3">
    <source>
        <dbReference type="Proteomes" id="UP000031561"/>
    </source>
</evidence>
<comment type="caution">
    <text evidence="2">The sequence shown here is derived from an EMBL/GenBank/DDBJ whole genome shotgun (WGS) entry which is preliminary data.</text>
</comment>
<dbReference type="Proteomes" id="UP000031561">
    <property type="component" value="Unassembled WGS sequence"/>
</dbReference>
<dbReference type="EMBL" id="JTHE03000097">
    <property type="protein sequence ID" value="MCM1984458.1"/>
    <property type="molecule type" value="Genomic_DNA"/>
</dbReference>
<dbReference type="RefSeq" id="WP_166283222.1">
    <property type="nucleotide sequence ID" value="NZ_JTHE03000097.1"/>
</dbReference>
<keyword evidence="1" id="KW-1133">Transmembrane helix</keyword>
<keyword evidence="1" id="KW-0812">Transmembrane</keyword>
<accession>A0ABD4T7M0</accession>
<dbReference type="AlphaFoldDB" id="A0ABD4T7M0"/>
<sequence length="153" mass="17077">MINRVVMERLGDELGTTQEQWQVLPERIKQAVERSLSKPVQAIQSNQTTVEQLTVELRKNSVIQASLKDSGWRGVLCSLEAIAQHQMLGLTVGAISLFSALLAGGVVWSLGWGDRRIVEFNRQAIERCYEKFALDTDGNGWFSCSGIQLPMNQ</sequence>
<keyword evidence="2" id="KW-0614">Plasmid</keyword>
<proteinExistence type="predicted"/>
<feature type="transmembrane region" description="Helical" evidence="1">
    <location>
        <begin position="88"/>
        <end position="110"/>
    </location>
</feature>
<keyword evidence="1" id="KW-0472">Membrane</keyword>
<gene>
    <name evidence="2" type="ORF">QQ91_0016670</name>
</gene>
<name>A0ABD4T7M0_9CYAN</name>
<protein>
    <submittedName>
        <fullName evidence="2">Uncharacterized protein</fullName>
    </submittedName>
</protein>
<keyword evidence="3" id="KW-1185">Reference proteome</keyword>
<evidence type="ECO:0000313" key="2">
    <source>
        <dbReference type="EMBL" id="MCM1984458.1"/>
    </source>
</evidence>
<organism evidence="2 3">
    <name type="scientific">Lyngbya confervoides BDU141951</name>
    <dbReference type="NCBI Taxonomy" id="1574623"/>
    <lineage>
        <taxon>Bacteria</taxon>
        <taxon>Bacillati</taxon>
        <taxon>Cyanobacteriota</taxon>
        <taxon>Cyanophyceae</taxon>
        <taxon>Oscillatoriophycideae</taxon>
        <taxon>Oscillatoriales</taxon>
        <taxon>Microcoleaceae</taxon>
        <taxon>Lyngbya</taxon>
    </lineage>
</organism>
<geneLocation type="plasmid" evidence="2">
    <name>unnamed21</name>
</geneLocation>
<reference evidence="2 3" key="1">
    <citation type="journal article" date="2015" name="Genome Announc.">
        <title>Draft Genome Sequence of Filamentous Marine Cyanobacterium Lyngbya confervoides Strain BDU141951.</title>
        <authorList>
            <person name="Chandrababunaidu M.M."/>
            <person name="Sen D."/>
            <person name="Tripathy S."/>
        </authorList>
    </citation>
    <scope>NUCLEOTIDE SEQUENCE [LARGE SCALE GENOMIC DNA]</scope>
    <source>
        <strain evidence="2 3">BDU141951</strain>
    </source>
</reference>
<evidence type="ECO:0000256" key="1">
    <source>
        <dbReference type="SAM" id="Phobius"/>
    </source>
</evidence>